<reference evidence="2 3" key="1">
    <citation type="submission" date="2019-03" db="EMBL/GenBank/DDBJ databases">
        <title>Diversity of the mouse oral microbiome.</title>
        <authorList>
            <person name="Joseph S."/>
            <person name="Aduse-Opoku J."/>
            <person name="Curtis M."/>
            <person name="Wade W."/>
            <person name="Hashim A."/>
        </authorList>
    </citation>
    <scope>NUCLEOTIDE SEQUENCE [LARGE SCALE GENOMIC DNA]</scope>
    <source>
        <strain evidence="3">irhom_31</strain>
    </source>
</reference>
<evidence type="ECO:0000313" key="2">
    <source>
        <dbReference type="EMBL" id="TFU22363.1"/>
    </source>
</evidence>
<feature type="transmembrane region" description="Helical" evidence="1">
    <location>
        <begin position="44"/>
        <end position="67"/>
    </location>
</feature>
<feature type="transmembrane region" description="Helical" evidence="1">
    <location>
        <begin position="16"/>
        <end position="37"/>
    </location>
</feature>
<name>A0A4Y9F3E4_9MICC</name>
<keyword evidence="1" id="KW-0472">Membrane</keyword>
<keyword evidence="1" id="KW-1133">Transmembrane helix</keyword>
<dbReference type="RefSeq" id="WP_135012509.1">
    <property type="nucleotide sequence ID" value="NZ_JADGLK010000018.1"/>
</dbReference>
<organism evidence="2 3">
    <name type="scientific">Rothia nasimurium</name>
    <dbReference type="NCBI Taxonomy" id="85336"/>
    <lineage>
        <taxon>Bacteria</taxon>
        <taxon>Bacillati</taxon>
        <taxon>Actinomycetota</taxon>
        <taxon>Actinomycetes</taxon>
        <taxon>Micrococcales</taxon>
        <taxon>Micrococcaceae</taxon>
        <taxon>Rothia</taxon>
    </lineage>
</organism>
<accession>A0A4Y9F3E4</accession>
<protein>
    <submittedName>
        <fullName evidence="2">Uncharacterized protein</fullName>
    </submittedName>
</protein>
<comment type="caution">
    <text evidence="2">The sequence shown here is derived from an EMBL/GenBank/DDBJ whole genome shotgun (WGS) entry which is preliminary data.</text>
</comment>
<sequence>MFSSHPPSYLYAPHRLYWGALLFTAIATLAAPLYLLFSPAYLTIIGPIFAGLVALQLPAALIFYLIASRVLRTLTPSTEAGEDRPIKSAYGWVTLATSTLPGLLAVTYALPALAEQHLGWAFSPPLLRHHRTLRRPLYPLARAVLA</sequence>
<keyword evidence="1" id="KW-0812">Transmembrane</keyword>
<dbReference type="Proteomes" id="UP000297951">
    <property type="component" value="Unassembled WGS sequence"/>
</dbReference>
<evidence type="ECO:0000256" key="1">
    <source>
        <dbReference type="SAM" id="Phobius"/>
    </source>
</evidence>
<evidence type="ECO:0000313" key="3">
    <source>
        <dbReference type="Proteomes" id="UP000297951"/>
    </source>
</evidence>
<dbReference type="EMBL" id="SPQC01000018">
    <property type="protein sequence ID" value="TFU22363.1"/>
    <property type="molecule type" value="Genomic_DNA"/>
</dbReference>
<dbReference type="AlphaFoldDB" id="A0A4Y9F3E4"/>
<gene>
    <name evidence="2" type="ORF">E4U03_06195</name>
</gene>
<proteinExistence type="predicted"/>